<dbReference type="CDD" id="cd00085">
    <property type="entry name" value="HNHc"/>
    <property type="match status" value="1"/>
</dbReference>
<reference evidence="3 4" key="1">
    <citation type="journal article" date="2013" name="Genome Announc.">
        <title>Draft Genome Sequence of Streptomyces viridochromogenes Strain Tu57, Producer of Avilamycin.</title>
        <authorList>
            <person name="Gruning B.A."/>
            <person name="Erxleben A."/>
            <person name="Hahnlein A."/>
            <person name="Gunther S."/>
        </authorList>
    </citation>
    <scope>NUCLEOTIDE SEQUENCE [LARGE SCALE GENOMIC DNA]</scope>
    <source>
        <strain evidence="3 4">Tue57</strain>
    </source>
</reference>
<dbReference type="GO" id="GO:0003676">
    <property type="term" value="F:nucleic acid binding"/>
    <property type="evidence" value="ECO:0007669"/>
    <property type="project" value="InterPro"/>
</dbReference>
<organism evidence="3 4">
    <name type="scientific">Streptomyces viridochromogenes Tue57</name>
    <dbReference type="NCBI Taxonomy" id="1160705"/>
    <lineage>
        <taxon>Bacteria</taxon>
        <taxon>Bacillati</taxon>
        <taxon>Actinomycetota</taxon>
        <taxon>Actinomycetes</taxon>
        <taxon>Kitasatosporales</taxon>
        <taxon>Streptomycetaceae</taxon>
        <taxon>Streptomyces</taxon>
    </lineage>
</organism>
<dbReference type="Proteomes" id="UP000011205">
    <property type="component" value="Unassembled WGS sequence"/>
</dbReference>
<dbReference type="Gene3D" id="1.10.30.50">
    <property type="match status" value="1"/>
</dbReference>
<dbReference type="AlphaFoldDB" id="L8P7B9"/>
<feature type="domain" description="HNH nuclease" evidence="2">
    <location>
        <begin position="400"/>
        <end position="449"/>
    </location>
</feature>
<sequence length="495" mass="56217">MLWSTLRSSKDQEPYRPCTKSEVQLVRRCAVCRADISHRHGLAKYCSDSCSQEARRPSMIVCEECATPFVRPHRPGAPPRYCSEEHQAAAAARRSRDYQAARMEELRLLRGDRRCVVCGADISHRQANARYCGPQCRYDAQGHVPHQPTSHEEQLLRRRARRAASRPVSITLECERCGNPFDVPGGKSGRKPRRCQLCRDLDKPQVRSEPNACKGCGLAVPAERGVLALYCCVDCQVTMNNLAQAKRRKVERAEAKRDRQCEVCGRPIEVWEHGLRKYCGHGCWYRANYVPRPKADACAWCGGAMFHRRADAKFCGQPCYLKAQYKRKVGTALRSRPCGHCGERMPLSTAHRVYCSGRCSRRAYYEANPERVRAAKVRGNHQRRAMLAQSKRYSVTDRDLSRLWNRYEDCCAYCGERSTSLHQEHIVPISRGGVDGIGNLVPACPDCNLAKGDRTVMEWRLRKKSPRYRTRPDSQDRAHIPTSTPHGCETSLAAR</sequence>
<dbReference type="PANTHER" id="PTHR33877">
    <property type="entry name" value="SLL1193 PROTEIN"/>
    <property type="match status" value="1"/>
</dbReference>
<dbReference type="InterPro" id="IPR002711">
    <property type="entry name" value="HNH"/>
</dbReference>
<dbReference type="InterPro" id="IPR052892">
    <property type="entry name" value="NA-targeting_endonuclease"/>
</dbReference>
<dbReference type="SMART" id="SM00507">
    <property type="entry name" value="HNHc"/>
    <property type="match status" value="1"/>
</dbReference>
<gene>
    <name evidence="3" type="ORF">STVIR_7891</name>
</gene>
<dbReference type="GO" id="GO:0008270">
    <property type="term" value="F:zinc ion binding"/>
    <property type="evidence" value="ECO:0007669"/>
    <property type="project" value="InterPro"/>
</dbReference>
<dbReference type="InterPro" id="IPR003615">
    <property type="entry name" value="HNH_nuc"/>
</dbReference>
<feature type="region of interest" description="Disordered" evidence="1">
    <location>
        <begin position="463"/>
        <end position="495"/>
    </location>
</feature>
<name>L8P7B9_STRVR</name>
<evidence type="ECO:0000259" key="2">
    <source>
        <dbReference type="SMART" id="SM00507"/>
    </source>
</evidence>
<feature type="compositionally biased region" description="Basic and acidic residues" evidence="1">
    <location>
        <begin position="470"/>
        <end position="479"/>
    </location>
</feature>
<dbReference type="EMBL" id="AMLP01000244">
    <property type="protein sequence ID" value="ELS51147.1"/>
    <property type="molecule type" value="Genomic_DNA"/>
</dbReference>
<evidence type="ECO:0000313" key="4">
    <source>
        <dbReference type="Proteomes" id="UP000011205"/>
    </source>
</evidence>
<accession>L8P7B9</accession>
<evidence type="ECO:0000256" key="1">
    <source>
        <dbReference type="SAM" id="MobiDB-lite"/>
    </source>
</evidence>
<comment type="caution">
    <text evidence="3">The sequence shown here is derived from an EMBL/GenBank/DDBJ whole genome shotgun (WGS) entry which is preliminary data.</text>
</comment>
<evidence type="ECO:0000313" key="3">
    <source>
        <dbReference type="EMBL" id="ELS51147.1"/>
    </source>
</evidence>
<dbReference type="PANTHER" id="PTHR33877:SF1">
    <property type="entry name" value="TYPE IV METHYL-DIRECTED RESTRICTION ENZYME ECOKMCRA"/>
    <property type="match status" value="1"/>
</dbReference>
<dbReference type="Pfam" id="PF01844">
    <property type="entry name" value="HNH"/>
    <property type="match status" value="1"/>
</dbReference>
<dbReference type="GO" id="GO:0004519">
    <property type="term" value="F:endonuclease activity"/>
    <property type="evidence" value="ECO:0007669"/>
    <property type="project" value="InterPro"/>
</dbReference>
<protein>
    <submittedName>
        <fullName evidence="3">Putative Antifreeze glycoprotein</fullName>
    </submittedName>
</protein>
<proteinExistence type="predicted"/>